<dbReference type="Proteomes" id="UP000240912">
    <property type="component" value="Unassembled WGS sequence"/>
</dbReference>
<protein>
    <recommendedName>
        <fullName evidence="4">Epoxide hydrolase N-terminal domain-containing protein</fullName>
    </recommendedName>
</protein>
<dbReference type="InterPro" id="IPR010497">
    <property type="entry name" value="Epoxide_hydro_N"/>
</dbReference>
<evidence type="ECO:0000259" key="4">
    <source>
        <dbReference type="Pfam" id="PF06441"/>
    </source>
</evidence>
<proteinExistence type="inferred from homology"/>
<evidence type="ECO:0000313" key="5">
    <source>
        <dbReference type="EMBL" id="PST83095.1"/>
    </source>
</evidence>
<evidence type="ECO:0000256" key="2">
    <source>
        <dbReference type="ARBA" id="ARBA00022797"/>
    </source>
</evidence>
<dbReference type="GO" id="GO:0097176">
    <property type="term" value="P:epoxide metabolic process"/>
    <property type="evidence" value="ECO:0007669"/>
    <property type="project" value="TreeGrafter"/>
</dbReference>
<dbReference type="PIRSF" id="PIRSF001112">
    <property type="entry name" value="Epoxide_hydrolase"/>
    <property type="match status" value="1"/>
</dbReference>
<evidence type="ECO:0000313" key="6">
    <source>
        <dbReference type="Proteomes" id="UP000240912"/>
    </source>
</evidence>
<keyword evidence="2" id="KW-0058">Aromatic hydrocarbons catabolism</keyword>
<dbReference type="EMBL" id="PYLS01000005">
    <property type="protein sequence ID" value="PST83095.1"/>
    <property type="molecule type" value="Genomic_DNA"/>
</dbReference>
<dbReference type="PRINTS" id="PR00412">
    <property type="entry name" value="EPOXHYDRLASE"/>
</dbReference>
<accession>A0A2T3HKW3</accession>
<dbReference type="PANTHER" id="PTHR21661:SF35">
    <property type="entry name" value="EPOXIDE HYDROLASE"/>
    <property type="match status" value="1"/>
</dbReference>
<evidence type="ECO:0000256" key="1">
    <source>
        <dbReference type="ARBA" id="ARBA00010088"/>
    </source>
</evidence>
<dbReference type="InterPro" id="IPR016292">
    <property type="entry name" value="Epoxide_hydrolase"/>
</dbReference>
<keyword evidence="6" id="KW-1185">Reference proteome</keyword>
<comment type="similarity">
    <text evidence="1">Belongs to the peptidase S33 family.</text>
</comment>
<dbReference type="InterPro" id="IPR000639">
    <property type="entry name" value="Epox_hydrolase-like"/>
</dbReference>
<dbReference type="GO" id="GO:0004301">
    <property type="term" value="F:epoxide hydrolase activity"/>
    <property type="evidence" value="ECO:0007669"/>
    <property type="project" value="TreeGrafter"/>
</dbReference>
<gene>
    <name evidence="5" type="ORF">C7T94_10800</name>
</gene>
<name>A0A2T3HKW3_9SPHI</name>
<dbReference type="SUPFAM" id="SSF53474">
    <property type="entry name" value="alpha/beta-Hydrolases"/>
    <property type="match status" value="1"/>
</dbReference>
<keyword evidence="3" id="KW-0378">Hydrolase</keyword>
<dbReference type="OrthoDB" id="9780765at2"/>
<evidence type="ECO:0000256" key="3">
    <source>
        <dbReference type="ARBA" id="ARBA00022801"/>
    </source>
</evidence>
<sequence length="391" mass="43217">MKSFNIQIATEDLDYLHRRLADLRWPDHSDDDGWERGIPVNYLKKLTNYWATQFDWRKQEDLLNQYPQFITEIDGQAIHYIHIRANKPNAVPLLLIHGWPGSFADFIPVIEPLTAPQAAGQLAFDLVIPSIPGFTFSVPVHGTGWNMIRIAAAFKALMTKLGYGRYGVHGGDMGAGIAGMLSGMAANELIGTHISSDFFSIAGLGMYPSDPAALSAEELSTLDRMKAHKKNGTAYLDIQATRPGTIGIALTDSPLAQLAWMAEKYREWSDASADLPEDAIGIDRLLTNVSLYWFTKTGASSAKILAENMQMAFNWGGDDTAAEGWELPAVPSATACFGKKEDESFLRKVAALMGTPNRYTYYTRGGHFPALEVPHLLVHDIREFYTDIVTS</sequence>
<dbReference type="AlphaFoldDB" id="A0A2T3HKW3"/>
<dbReference type="PANTHER" id="PTHR21661">
    <property type="entry name" value="EPOXIDE HYDROLASE 1-RELATED"/>
    <property type="match status" value="1"/>
</dbReference>
<dbReference type="RefSeq" id="WP_107215355.1">
    <property type="nucleotide sequence ID" value="NZ_KZ686269.1"/>
</dbReference>
<organism evidence="5 6">
    <name type="scientific">Pedobacter yulinensis</name>
    <dbReference type="NCBI Taxonomy" id="2126353"/>
    <lineage>
        <taxon>Bacteria</taxon>
        <taxon>Pseudomonadati</taxon>
        <taxon>Bacteroidota</taxon>
        <taxon>Sphingobacteriia</taxon>
        <taxon>Sphingobacteriales</taxon>
        <taxon>Sphingobacteriaceae</taxon>
        <taxon>Pedobacter</taxon>
    </lineage>
</organism>
<feature type="domain" description="Epoxide hydrolase N-terminal" evidence="4">
    <location>
        <begin position="2"/>
        <end position="106"/>
    </location>
</feature>
<comment type="caution">
    <text evidence="5">The sequence shown here is derived from an EMBL/GenBank/DDBJ whole genome shotgun (WGS) entry which is preliminary data.</text>
</comment>
<dbReference type="Gene3D" id="3.40.50.1820">
    <property type="entry name" value="alpha/beta hydrolase"/>
    <property type="match status" value="1"/>
</dbReference>
<reference evidence="5 6" key="1">
    <citation type="submission" date="2018-03" db="EMBL/GenBank/DDBJ databases">
        <authorList>
            <person name="Keele B.F."/>
        </authorList>
    </citation>
    <scope>NUCLEOTIDE SEQUENCE [LARGE SCALE GENOMIC DNA]</scope>
    <source>
        <strain evidence="5 6">YL28-9</strain>
    </source>
</reference>
<dbReference type="InterPro" id="IPR029058">
    <property type="entry name" value="AB_hydrolase_fold"/>
</dbReference>
<dbReference type="Pfam" id="PF06441">
    <property type="entry name" value="EHN"/>
    <property type="match status" value="1"/>
</dbReference>